<protein>
    <recommendedName>
        <fullName evidence="3">histidine kinase</fullName>
        <ecNumber evidence="3">2.7.13.3</ecNumber>
    </recommendedName>
</protein>
<dbReference type="SUPFAM" id="SSF55874">
    <property type="entry name" value="ATPase domain of HSP90 chaperone/DNA topoisomerase II/histidine kinase"/>
    <property type="match status" value="1"/>
</dbReference>
<evidence type="ECO:0000256" key="7">
    <source>
        <dbReference type="ARBA" id="ARBA00022777"/>
    </source>
</evidence>
<evidence type="ECO:0000313" key="15">
    <source>
        <dbReference type="EMBL" id="MDR7330245.1"/>
    </source>
</evidence>
<dbReference type="PANTHER" id="PTHR45436">
    <property type="entry name" value="SENSOR HISTIDINE KINASE YKOH"/>
    <property type="match status" value="1"/>
</dbReference>
<evidence type="ECO:0000256" key="6">
    <source>
        <dbReference type="ARBA" id="ARBA00022692"/>
    </source>
</evidence>
<dbReference type="InterPro" id="IPR036097">
    <property type="entry name" value="HisK_dim/P_sf"/>
</dbReference>
<organism evidence="15 16">
    <name type="scientific">Corynebacterium guangdongense</name>
    <dbReference type="NCBI Taxonomy" id="1783348"/>
    <lineage>
        <taxon>Bacteria</taxon>
        <taxon>Bacillati</taxon>
        <taxon>Actinomycetota</taxon>
        <taxon>Actinomycetes</taxon>
        <taxon>Mycobacteriales</taxon>
        <taxon>Corynebacteriaceae</taxon>
        <taxon>Corynebacterium</taxon>
    </lineage>
</organism>
<dbReference type="SMART" id="SM00304">
    <property type="entry name" value="HAMP"/>
    <property type="match status" value="1"/>
</dbReference>
<dbReference type="InterPro" id="IPR050428">
    <property type="entry name" value="TCS_sensor_his_kinase"/>
</dbReference>
<dbReference type="Pfam" id="PF00512">
    <property type="entry name" value="HisKA"/>
    <property type="match status" value="1"/>
</dbReference>
<name>A0ABU1ZZP8_9CORY</name>
<dbReference type="PRINTS" id="PR00344">
    <property type="entry name" value="BCTRLSENSOR"/>
</dbReference>
<feature type="region of interest" description="Disordered" evidence="11">
    <location>
        <begin position="464"/>
        <end position="510"/>
    </location>
</feature>
<dbReference type="Gene3D" id="6.10.340.10">
    <property type="match status" value="1"/>
</dbReference>
<sequence>MPNTPHPVRGPRLIHSRALPLRVWLVIVLVAVSSIGLLGSSLAVHYAMRGVLMEQVDEELRSSAVGWTQNPEIYQSGVVRPPTQFSVVAITPEGLASFLYDDGSRPDFTELEVGAPPQTVGSLPGSASNDQWRAMGAVNESGVIIIVGKNLSSQRQLLGGLSAVQLTISAIALVVMALIGAGFIRRALQPLREVERTAQAISAGEIHRRVPYWSPDTEVGQLSMSINIMLARLQESLESAKNSAHIARDKEAQMRRFVGDASHELRTPLTSVRGYVELYRSGATKDVDLVMDRIDAESGRMKLLVEDLLALTRAEGSRLEKTSVDLLELTLSAAASGRAAWPGRGIEVVNDTSGIPIVNGDPDRLHQVITNLINNGLKHGGEEASVTIRLHRDPAEPGRELIDVIDDGGGMSEETASHIFERFYRADSSRFRGTGGSGLGLAIVRSLVEMHDGTVKVASKEGEGTTFRISLPQKMGPRPSLPDGGEAQATGDHAVTGEPEQEEADASRRG</sequence>
<dbReference type="Gene3D" id="1.10.287.130">
    <property type="match status" value="1"/>
</dbReference>
<dbReference type="Pfam" id="PF00672">
    <property type="entry name" value="HAMP"/>
    <property type="match status" value="1"/>
</dbReference>
<dbReference type="PROSITE" id="PS50109">
    <property type="entry name" value="HIS_KIN"/>
    <property type="match status" value="1"/>
</dbReference>
<dbReference type="InterPro" id="IPR036890">
    <property type="entry name" value="HATPase_C_sf"/>
</dbReference>
<dbReference type="SMART" id="SM00388">
    <property type="entry name" value="HisKA"/>
    <property type="match status" value="1"/>
</dbReference>
<keyword evidence="9" id="KW-0902">Two-component regulatory system</keyword>
<proteinExistence type="predicted"/>
<keyword evidence="10 12" id="KW-0472">Membrane</keyword>
<feature type="transmembrane region" description="Helical" evidence="12">
    <location>
        <begin position="163"/>
        <end position="184"/>
    </location>
</feature>
<feature type="domain" description="HAMP" evidence="14">
    <location>
        <begin position="185"/>
        <end position="238"/>
    </location>
</feature>
<dbReference type="InterPro" id="IPR003661">
    <property type="entry name" value="HisK_dim/P_dom"/>
</dbReference>
<evidence type="ECO:0000256" key="8">
    <source>
        <dbReference type="ARBA" id="ARBA00022989"/>
    </source>
</evidence>
<reference evidence="15" key="1">
    <citation type="submission" date="2023-07" db="EMBL/GenBank/DDBJ databases">
        <title>Sequencing the genomes of 1000 actinobacteria strains.</title>
        <authorList>
            <person name="Klenk H.-P."/>
        </authorList>
    </citation>
    <scope>NUCLEOTIDE SEQUENCE</scope>
    <source>
        <strain evidence="15">DSM 107476</strain>
    </source>
</reference>
<dbReference type="PANTHER" id="PTHR45436:SF5">
    <property type="entry name" value="SENSOR HISTIDINE KINASE TRCS"/>
    <property type="match status" value="1"/>
</dbReference>
<dbReference type="Gene3D" id="3.30.565.10">
    <property type="entry name" value="Histidine kinase-like ATPase, C-terminal domain"/>
    <property type="match status" value="1"/>
</dbReference>
<gene>
    <name evidence="15" type="ORF">J2S39_001921</name>
</gene>
<dbReference type="SUPFAM" id="SSF158472">
    <property type="entry name" value="HAMP domain-like"/>
    <property type="match status" value="1"/>
</dbReference>
<dbReference type="Proteomes" id="UP001180840">
    <property type="component" value="Unassembled WGS sequence"/>
</dbReference>
<feature type="domain" description="Histidine kinase" evidence="13">
    <location>
        <begin position="260"/>
        <end position="475"/>
    </location>
</feature>
<evidence type="ECO:0000256" key="10">
    <source>
        <dbReference type="ARBA" id="ARBA00023136"/>
    </source>
</evidence>
<dbReference type="PROSITE" id="PS50885">
    <property type="entry name" value="HAMP"/>
    <property type="match status" value="1"/>
</dbReference>
<comment type="caution">
    <text evidence="15">The sequence shown here is derived from an EMBL/GenBank/DDBJ whole genome shotgun (WGS) entry which is preliminary data.</text>
</comment>
<keyword evidence="6 12" id="KW-0812">Transmembrane</keyword>
<evidence type="ECO:0000259" key="14">
    <source>
        <dbReference type="PROSITE" id="PS50885"/>
    </source>
</evidence>
<evidence type="ECO:0000259" key="13">
    <source>
        <dbReference type="PROSITE" id="PS50109"/>
    </source>
</evidence>
<dbReference type="EC" id="2.7.13.3" evidence="3"/>
<dbReference type="CDD" id="cd00075">
    <property type="entry name" value="HATPase"/>
    <property type="match status" value="1"/>
</dbReference>
<dbReference type="SMART" id="SM00387">
    <property type="entry name" value="HATPase_c"/>
    <property type="match status" value="1"/>
</dbReference>
<dbReference type="Pfam" id="PF02518">
    <property type="entry name" value="HATPase_c"/>
    <property type="match status" value="1"/>
</dbReference>
<evidence type="ECO:0000256" key="2">
    <source>
        <dbReference type="ARBA" id="ARBA00004236"/>
    </source>
</evidence>
<dbReference type="InterPro" id="IPR005467">
    <property type="entry name" value="His_kinase_dom"/>
</dbReference>
<dbReference type="CDD" id="cd00082">
    <property type="entry name" value="HisKA"/>
    <property type="match status" value="1"/>
</dbReference>
<evidence type="ECO:0000256" key="4">
    <source>
        <dbReference type="ARBA" id="ARBA00022553"/>
    </source>
</evidence>
<accession>A0ABU1ZZP8</accession>
<dbReference type="SUPFAM" id="SSF47384">
    <property type="entry name" value="Homodimeric domain of signal transducing histidine kinase"/>
    <property type="match status" value="1"/>
</dbReference>
<feature type="transmembrane region" description="Helical" evidence="12">
    <location>
        <begin position="21"/>
        <end position="48"/>
    </location>
</feature>
<keyword evidence="4" id="KW-0597">Phosphoprotein</keyword>
<comment type="subcellular location">
    <subcellularLocation>
        <location evidence="2">Cell membrane</location>
    </subcellularLocation>
</comment>
<evidence type="ECO:0000256" key="3">
    <source>
        <dbReference type="ARBA" id="ARBA00012438"/>
    </source>
</evidence>
<keyword evidence="7 15" id="KW-0418">Kinase</keyword>
<evidence type="ECO:0000256" key="11">
    <source>
        <dbReference type="SAM" id="MobiDB-lite"/>
    </source>
</evidence>
<evidence type="ECO:0000313" key="16">
    <source>
        <dbReference type="Proteomes" id="UP001180840"/>
    </source>
</evidence>
<keyword evidence="8 12" id="KW-1133">Transmembrane helix</keyword>
<evidence type="ECO:0000256" key="9">
    <source>
        <dbReference type="ARBA" id="ARBA00023012"/>
    </source>
</evidence>
<keyword evidence="5 15" id="KW-0808">Transferase</keyword>
<comment type="catalytic activity">
    <reaction evidence="1">
        <text>ATP + protein L-histidine = ADP + protein N-phospho-L-histidine.</text>
        <dbReference type="EC" id="2.7.13.3"/>
    </reaction>
</comment>
<dbReference type="InterPro" id="IPR004358">
    <property type="entry name" value="Sig_transdc_His_kin-like_C"/>
</dbReference>
<keyword evidence="16" id="KW-1185">Reference proteome</keyword>
<dbReference type="InterPro" id="IPR003594">
    <property type="entry name" value="HATPase_dom"/>
</dbReference>
<dbReference type="EMBL" id="JAVDXZ010000001">
    <property type="protein sequence ID" value="MDR7330245.1"/>
    <property type="molecule type" value="Genomic_DNA"/>
</dbReference>
<evidence type="ECO:0000256" key="5">
    <source>
        <dbReference type="ARBA" id="ARBA00022679"/>
    </source>
</evidence>
<evidence type="ECO:0000256" key="1">
    <source>
        <dbReference type="ARBA" id="ARBA00000085"/>
    </source>
</evidence>
<dbReference type="CDD" id="cd06225">
    <property type="entry name" value="HAMP"/>
    <property type="match status" value="1"/>
</dbReference>
<dbReference type="RefSeq" id="WP_290195747.1">
    <property type="nucleotide sequence ID" value="NZ_CP047654.1"/>
</dbReference>
<evidence type="ECO:0000256" key="12">
    <source>
        <dbReference type="SAM" id="Phobius"/>
    </source>
</evidence>
<dbReference type="GO" id="GO:0004673">
    <property type="term" value="F:protein histidine kinase activity"/>
    <property type="evidence" value="ECO:0007669"/>
    <property type="project" value="UniProtKB-EC"/>
</dbReference>
<dbReference type="InterPro" id="IPR003660">
    <property type="entry name" value="HAMP_dom"/>
</dbReference>